<keyword evidence="2" id="KW-1185">Reference proteome</keyword>
<name>A0ACB0ZYT9_MELEN</name>
<protein>
    <submittedName>
        <fullName evidence="1">Uncharacterized protein</fullName>
    </submittedName>
</protein>
<dbReference type="EMBL" id="CAVMJV010000053">
    <property type="protein sequence ID" value="CAK5084330.1"/>
    <property type="molecule type" value="Genomic_DNA"/>
</dbReference>
<proteinExistence type="predicted"/>
<reference evidence="1" key="1">
    <citation type="submission" date="2023-11" db="EMBL/GenBank/DDBJ databases">
        <authorList>
            <person name="Poullet M."/>
        </authorList>
    </citation>
    <scope>NUCLEOTIDE SEQUENCE</scope>
    <source>
        <strain evidence="1">E1834</strain>
    </source>
</reference>
<gene>
    <name evidence="1" type="ORF">MENTE1834_LOCUS31722</name>
</gene>
<evidence type="ECO:0000313" key="1">
    <source>
        <dbReference type="EMBL" id="CAK5084330.1"/>
    </source>
</evidence>
<accession>A0ACB0ZYT9</accession>
<evidence type="ECO:0000313" key="2">
    <source>
        <dbReference type="Proteomes" id="UP001497535"/>
    </source>
</evidence>
<dbReference type="Proteomes" id="UP001497535">
    <property type="component" value="Unassembled WGS sequence"/>
</dbReference>
<comment type="caution">
    <text evidence="1">The sequence shown here is derived from an EMBL/GenBank/DDBJ whole genome shotgun (WGS) entry which is preliminary data.</text>
</comment>
<sequence length="155" mass="18089">MSFINFSFSSSTSFNFSKNLLKLLPRLMIYFWAFLLVLNFMEKIEAMPIDNNREIYLATILRDSDGQAALIPIENDQLLQFFAQPKNEIAKQRKRRRDLNSLELMARQQETPFLAKKYDRNCFFSPVQCTLQQWGDGNPAEDVLIGGGSGRRRRR</sequence>
<organism evidence="1 2">
    <name type="scientific">Meloidogyne enterolobii</name>
    <name type="common">Root-knot nematode worm</name>
    <name type="synonym">Meloidogyne mayaguensis</name>
    <dbReference type="NCBI Taxonomy" id="390850"/>
    <lineage>
        <taxon>Eukaryota</taxon>
        <taxon>Metazoa</taxon>
        <taxon>Ecdysozoa</taxon>
        <taxon>Nematoda</taxon>
        <taxon>Chromadorea</taxon>
        <taxon>Rhabditida</taxon>
        <taxon>Tylenchina</taxon>
        <taxon>Tylenchomorpha</taxon>
        <taxon>Tylenchoidea</taxon>
        <taxon>Meloidogynidae</taxon>
        <taxon>Meloidogyninae</taxon>
        <taxon>Meloidogyne</taxon>
    </lineage>
</organism>